<dbReference type="PROSITE" id="PS50893">
    <property type="entry name" value="ABC_TRANSPORTER_2"/>
    <property type="match status" value="1"/>
</dbReference>
<dbReference type="Gene3D" id="3.40.50.300">
    <property type="entry name" value="P-loop containing nucleotide triphosphate hydrolases"/>
    <property type="match status" value="1"/>
</dbReference>
<dbReference type="VEuPathDB" id="FungiDB:AeMF1_006093"/>
<organism evidence="5 6">
    <name type="scientific">Aphanomyces euteiches</name>
    <dbReference type="NCBI Taxonomy" id="100861"/>
    <lineage>
        <taxon>Eukaryota</taxon>
        <taxon>Sar</taxon>
        <taxon>Stramenopiles</taxon>
        <taxon>Oomycota</taxon>
        <taxon>Saprolegniomycetes</taxon>
        <taxon>Saprolegniales</taxon>
        <taxon>Verrucalvaceae</taxon>
        <taxon>Aphanomyces</taxon>
    </lineage>
</organism>
<dbReference type="GO" id="GO:0016887">
    <property type="term" value="F:ATP hydrolysis activity"/>
    <property type="evidence" value="ECO:0007669"/>
    <property type="project" value="InterPro"/>
</dbReference>
<evidence type="ECO:0000313" key="5">
    <source>
        <dbReference type="EMBL" id="KAF0725809.1"/>
    </source>
</evidence>
<sequence length="293" mass="32974">MTSTVSVEFDHLEFKYVEQFAGMDISGGPVLRDIHCQMHFGQRILLIGGNGAGKSTLLKMIGGKHLPTNGHCWQLGKRDSFRDTTLNLKRTMASSEWGNRSMAFASHSAAYAADIAVDEMMVKLQESFPERRQELLRCLRIDPTWRMHKLSTGQRCRVQLFLALLRPSQLIVLDEVLGCLDIISRVNLLEFLRRESDGPHRSTVVMASHVFDGMEEWVTHVMYLRSGKIAFFGGVDKVPLMGKSQLSIYHTTQVWLREEEEAPEKEASTSGVLENAQNRAGGFAAGRLGDYEQ</sequence>
<reference evidence="5 6" key="1">
    <citation type="submission" date="2019-07" db="EMBL/GenBank/DDBJ databases">
        <title>Genomics analysis of Aphanomyces spp. identifies a new class of oomycete effector associated with host adaptation.</title>
        <authorList>
            <person name="Gaulin E."/>
        </authorList>
    </citation>
    <scope>NUCLEOTIDE SEQUENCE [LARGE SCALE GENOMIC DNA]</scope>
    <source>
        <strain evidence="5 6">ATCC 201684</strain>
    </source>
</reference>
<protein>
    <recommendedName>
        <fullName evidence="4">ABC transporter domain-containing protein</fullName>
    </recommendedName>
</protein>
<feature type="region of interest" description="Disordered" evidence="3">
    <location>
        <begin position="259"/>
        <end position="278"/>
    </location>
</feature>
<dbReference type="InterPro" id="IPR027417">
    <property type="entry name" value="P-loop_NTPase"/>
</dbReference>
<dbReference type="Proteomes" id="UP000481153">
    <property type="component" value="Unassembled WGS sequence"/>
</dbReference>
<dbReference type="PANTHER" id="PTHR43158:SF2">
    <property type="entry name" value="SKFA PEPTIDE EXPORT ATP-BINDING PROTEIN SKFE"/>
    <property type="match status" value="1"/>
</dbReference>
<gene>
    <name evidence="5" type="ORF">Ae201684_015774</name>
</gene>
<feature type="compositionally biased region" description="Polar residues" evidence="3">
    <location>
        <begin position="268"/>
        <end position="278"/>
    </location>
</feature>
<feature type="domain" description="ABC transporter" evidence="4">
    <location>
        <begin position="7"/>
        <end position="251"/>
    </location>
</feature>
<dbReference type="InterPro" id="IPR003439">
    <property type="entry name" value="ABC_transporter-like_ATP-bd"/>
</dbReference>
<dbReference type="PANTHER" id="PTHR43158">
    <property type="entry name" value="SKFA PEPTIDE EXPORT ATP-BINDING PROTEIN SKFE"/>
    <property type="match status" value="1"/>
</dbReference>
<keyword evidence="2" id="KW-0067">ATP-binding</keyword>
<dbReference type="GO" id="GO:0005524">
    <property type="term" value="F:ATP binding"/>
    <property type="evidence" value="ECO:0007669"/>
    <property type="project" value="UniProtKB-KW"/>
</dbReference>
<dbReference type="SMART" id="SM00382">
    <property type="entry name" value="AAA"/>
    <property type="match status" value="1"/>
</dbReference>
<evidence type="ECO:0000256" key="3">
    <source>
        <dbReference type="SAM" id="MobiDB-lite"/>
    </source>
</evidence>
<keyword evidence="1" id="KW-0547">Nucleotide-binding</keyword>
<evidence type="ECO:0000313" key="6">
    <source>
        <dbReference type="Proteomes" id="UP000481153"/>
    </source>
</evidence>
<proteinExistence type="predicted"/>
<accession>A0A6G0WEJ5</accession>
<dbReference type="Pfam" id="PF00005">
    <property type="entry name" value="ABC_tran"/>
    <property type="match status" value="1"/>
</dbReference>
<evidence type="ECO:0000256" key="2">
    <source>
        <dbReference type="ARBA" id="ARBA00022840"/>
    </source>
</evidence>
<dbReference type="EMBL" id="VJMJ01000232">
    <property type="protein sequence ID" value="KAF0725809.1"/>
    <property type="molecule type" value="Genomic_DNA"/>
</dbReference>
<name>A0A6G0WEJ5_9STRA</name>
<dbReference type="InterPro" id="IPR003593">
    <property type="entry name" value="AAA+_ATPase"/>
</dbReference>
<dbReference type="AlphaFoldDB" id="A0A6G0WEJ5"/>
<evidence type="ECO:0000259" key="4">
    <source>
        <dbReference type="PROSITE" id="PS50893"/>
    </source>
</evidence>
<evidence type="ECO:0000256" key="1">
    <source>
        <dbReference type="ARBA" id="ARBA00022741"/>
    </source>
</evidence>
<comment type="caution">
    <text evidence="5">The sequence shown here is derived from an EMBL/GenBank/DDBJ whole genome shotgun (WGS) entry which is preliminary data.</text>
</comment>
<keyword evidence="6" id="KW-1185">Reference proteome</keyword>
<dbReference type="SUPFAM" id="SSF52540">
    <property type="entry name" value="P-loop containing nucleoside triphosphate hydrolases"/>
    <property type="match status" value="1"/>
</dbReference>